<organism evidence="2 3">
    <name type="scientific">Luteimonas cucumeris</name>
    <dbReference type="NCBI Taxonomy" id="985012"/>
    <lineage>
        <taxon>Bacteria</taxon>
        <taxon>Pseudomonadati</taxon>
        <taxon>Pseudomonadota</taxon>
        <taxon>Gammaproteobacteria</taxon>
        <taxon>Lysobacterales</taxon>
        <taxon>Lysobacteraceae</taxon>
        <taxon>Luteimonas</taxon>
    </lineage>
</organism>
<dbReference type="Gene3D" id="3.30.70.1290">
    <property type="entry name" value="Transposase IS200-like"/>
    <property type="match status" value="1"/>
</dbReference>
<dbReference type="Proteomes" id="UP000315167">
    <property type="component" value="Unassembled WGS sequence"/>
</dbReference>
<dbReference type="SMART" id="SM01321">
    <property type="entry name" value="Y1_Tnp"/>
    <property type="match status" value="1"/>
</dbReference>
<dbReference type="SUPFAM" id="SSF143422">
    <property type="entry name" value="Transposase IS200-like"/>
    <property type="match status" value="1"/>
</dbReference>
<evidence type="ECO:0000259" key="1">
    <source>
        <dbReference type="SMART" id="SM01321"/>
    </source>
</evidence>
<dbReference type="GO" id="GO:0043565">
    <property type="term" value="F:sequence-specific DNA binding"/>
    <property type="evidence" value="ECO:0007669"/>
    <property type="project" value="TreeGrafter"/>
</dbReference>
<gene>
    <name evidence="2" type="ORF">IP90_00849</name>
</gene>
<dbReference type="OrthoDB" id="9794403at2"/>
<dbReference type="InterPro" id="IPR052715">
    <property type="entry name" value="RAYT_transposase"/>
</dbReference>
<dbReference type="InterPro" id="IPR036515">
    <property type="entry name" value="Transposase_17_sf"/>
</dbReference>
<dbReference type="GO" id="GO:0006313">
    <property type="term" value="P:DNA transposition"/>
    <property type="evidence" value="ECO:0007669"/>
    <property type="project" value="InterPro"/>
</dbReference>
<dbReference type="PANTHER" id="PTHR36966:SF1">
    <property type="entry name" value="REP-ASSOCIATED TYROSINE TRANSPOSASE"/>
    <property type="match status" value="1"/>
</dbReference>
<protein>
    <submittedName>
        <fullName evidence="2">Putative transposase</fullName>
    </submittedName>
</protein>
<dbReference type="NCBIfam" id="NF047646">
    <property type="entry name" value="REP_Tyr_transpos"/>
    <property type="match status" value="1"/>
</dbReference>
<feature type="domain" description="Transposase IS200-like" evidence="1">
    <location>
        <begin position="9"/>
        <end position="135"/>
    </location>
</feature>
<sequence>MASFRRSTTPGATWFFTVATYQRQPILTHPDALASLRKATRLAHTRYPFRIESWVVLHDHMHAIWTLPLDDAGYARRWALIKRHTAQTCRHLITSPLASSLRRRQEIGFWQRRFWEHQIRDDRDLASHMDYIHYNTVKHGLVERACDWPHSTFHRQVAKGLLPRNWGNDPGGRRYGE</sequence>
<dbReference type="PANTHER" id="PTHR36966">
    <property type="entry name" value="REP-ASSOCIATED TYROSINE TRANSPOSASE"/>
    <property type="match status" value="1"/>
</dbReference>
<dbReference type="InterPro" id="IPR002686">
    <property type="entry name" value="Transposase_17"/>
</dbReference>
<dbReference type="AlphaFoldDB" id="A0A562LB68"/>
<comment type="caution">
    <text evidence="2">The sequence shown here is derived from an EMBL/GenBank/DDBJ whole genome shotgun (WGS) entry which is preliminary data.</text>
</comment>
<accession>A0A562LB68</accession>
<reference evidence="2 3" key="1">
    <citation type="journal article" date="2015" name="Stand. Genomic Sci.">
        <title>Genomic Encyclopedia of Bacterial and Archaeal Type Strains, Phase III: the genomes of soil and plant-associated and newly described type strains.</title>
        <authorList>
            <person name="Whitman W.B."/>
            <person name="Woyke T."/>
            <person name="Klenk H.P."/>
            <person name="Zhou Y."/>
            <person name="Lilburn T.G."/>
            <person name="Beck B.J."/>
            <person name="De Vos P."/>
            <person name="Vandamme P."/>
            <person name="Eisen J.A."/>
            <person name="Garrity G."/>
            <person name="Hugenholtz P."/>
            <person name="Kyrpides N.C."/>
        </authorList>
    </citation>
    <scope>NUCLEOTIDE SEQUENCE [LARGE SCALE GENOMIC DNA]</scope>
    <source>
        <strain evidence="2 3">CGMCC 1.10821</strain>
    </source>
</reference>
<evidence type="ECO:0000313" key="2">
    <source>
        <dbReference type="EMBL" id="TWI04714.1"/>
    </source>
</evidence>
<dbReference type="EMBL" id="VLKN01000002">
    <property type="protein sequence ID" value="TWI04714.1"/>
    <property type="molecule type" value="Genomic_DNA"/>
</dbReference>
<dbReference type="GO" id="GO:0004803">
    <property type="term" value="F:transposase activity"/>
    <property type="evidence" value="ECO:0007669"/>
    <property type="project" value="InterPro"/>
</dbReference>
<proteinExistence type="predicted"/>
<keyword evidence="3" id="KW-1185">Reference proteome</keyword>
<name>A0A562LB68_9GAMM</name>
<dbReference type="RefSeq" id="WP_144898386.1">
    <property type="nucleotide sequence ID" value="NZ_VLKN01000002.1"/>
</dbReference>
<evidence type="ECO:0000313" key="3">
    <source>
        <dbReference type="Proteomes" id="UP000315167"/>
    </source>
</evidence>